<evidence type="ECO:0008006" key="3">
    <source>
        <dbReference type="Google" id="ProtNLM"/>
    </source>
</evidence>
<proteinExistence type="predicted"/>
<name>A0ABM9MN45_9LACO</name>
<organism evidence="1 2">
    <name type="scientific">Fructobacillus tropaeoli</name>
    <dbReference type="NCBI Taxonomy" id="709323"/>
    <lineage>
        <taxon>Bacteria</taxon>
        <taxon>Bacillati</taxon>
        <taxon>Bacillota</taxon>
        <taxon>Bacilli</taxon>
        <taxon>Lactobacillales</taxon>
        <taxon>Lactobacillaceae</taxon>
        <taxon>Fructobacillus</taxon>
    </lineage>
</organism>
<dbReference type="EMBL" id="CAUZLT010000001">
    <property type="protein sequence ID" value="CAK1227941.1"/>
    <property type="molecule type" value="Genomic_DNA"/>
</dbReference>
<comment type="caution">
    <text evidence="1">The sequence shown here is derived from an EMBL/GenBank/DDBJ whole genome shotgun (WGS) entry which is preliminary data.</text>
</comment>
<reference evidence="1 2" key="1">
    <citation type="submission" date="2023-10" db="EMBL/GenBank/DDBJ databases">
        <authorList>
            <person name="Botero Cardona J."/>
        </authorList>
    </citation>
    <scope>NUCLEOTIDE SEQUENCE [LARGE SCALE GENOMIC DNA]</scope>
    <source>
        <strain evidence="1 2">R-53137</strain>
    </source>
</reference>
<accession>A0ABM9MN45</accession>
<dbReference type="Proteomes" id="UP001314262">
    <property type="component" value="Unassembled WGS sequence"/>
</dbReference>
<keyword evidence="2" id="KW-1185">Reference proteome</keyword>
<evidence type="ECO:0000313" key="1">
    <source>
        <dbReference type="EMBL" id="CAK1227941.1"/>
    </source>
</evidence>
<evidence type="ECO:0000313" key="2">
    <source>
        <dbReference type="Proteomes" id="UP001314262"/>
    </source>
</evidence>
<dbReference type="RefSeq" id="WP_338348876.1">
    <property type="nucleotide sequence ID" value="NZ_CAUZLQ010000002.1"/>
</dbReference>
<sequence length="59" mass="7234">MALTQTEKNKKWRDKNKEYNRYLSYRSTSRSFIRKLATEDDLNELEQLIHERRANTNND</sequence>
<protein>
    <recommendedName>
        <fullName evidence="3">Phage protein</fullName>
    </recommendedName>
</protein>
<gene>
    <name evidence="1" type="ORF">R53137_KAKDMLNK_00209</name>
</gene>